<proteinExistence type="inferred from homology"/>
<dbReference type="PANTHER" id="PTHR43084:SF1">
    <property type="entry name" value="PERSULFIDE DIOXYGENASE ETHE1, MITOCHONDRIAL"/>
    <property type="match status" value="1"/>
</dbReference>
<dbReference type="InterPro" id="IPR044528">
    <property type="entry name" value="POD-like_MBL-fold"/>
</dbReference>
<gene>
    <name evidence="15" type="ORF">MPUS1402_LOCUS11056</name>
</gene>
<comment type="cofactor">
    <cofactor evidence="1">
        <name>Fe(2+)</name>
        <dbReference type="ChEBI" id="CHEBI:29033"/>
    </cofactor>
</comment>
<evidence type="ECO:0000256" key="8">
    <source>
        <dbReference type="ARBA" id="ARBA00023002"/>
    </source>
</evidence>
<keyword evidence="4" id="KW-0479">Metal-binding</keyword>
<dbReference type="GO" id="GO:0046872">
    <property type="term" value="F:metal ion binding"/>
    <property type="evidence" value="ECO:0007669"/>
    <property type="project" value="UniProtKB-KW"/>
</dbReference>
<keyword evidence="5" id="KW-0809">Transit peptide</keyword>
<comment type="catalytic activity">
    <reaction evidence="11">
        <text>S-sulfanylglutathione + O2 + H2O = sulfite + glutathione + 2 H(+)</text>
        <dbReference type="Rhea" id="RHEA:12981"/>
        <dbReference type="ChEBI" id="CHEBI:15377"/>
        <dbReference type="ChEBI" id="CHEBI:15378"/>
        <dbReference type="ChEBI" id="CHEBI:15379"/>
        <dbReference type="ChEBI" id="CHEBI:17359"/>
        <dbReference type="ChEBI" id="CHEBI:57925"/>
        <dbReference type="ChEBI" id="CHEBI:58905"/>
        <dbReference type="EC" id="1.13.11.18"/>
    </reaction>
</comment>
<evidence type="ECO:0000256" key="1">
    <source>
        <dbReference type="ARBA" id="ARBA00001954"/>
    </source>
</evidence>
<dbReference type="FunFam" id="3.60.15.10:FF:000013">
    <property type="entry name" value="Persulfide dioxygenase ETHE1, mitochondrial"/>
    <property type="match status" value="1"/>
</dbReference>
<sequence length="384" mass="41280">MASAFPDGCIVYESDGVVLAGDLSTEQIAACVAAGARSWLYLNDDANPNCPRASVEDAKVPYACVPLLDPLNDLTPNVIEAFTSHMASAARPAIVQCSTATRAGIPYLLHLARVNKLPAASAISHAHRASPPFKFTERPPLVRAVATALSHPMRSLVFRQLFDTAGSSTYTYLLADHPGGDAVLVDPVVEQVDRDLKLVEDLGLKLKYVVNTHCHADHVTGSGLIKRKLPGVRSVIAKDSGAKADVHVAHGDRVEFGDAFLEVRATPGHTEGCLSYVCDNMVFTGDALLVRGCGRTDFQGGSAETLYDSVHAQIFTLPDDTVVYPAHDYKGHRSSTVGEEKRLNPRLSKSKAEFVEIMGNLGLPYPKKIDEALPLNLVCGIQEE</sequence>
<dbReference type="Gene3D" id="3.90.190.10">
    <property type="entry name" value="Protein tyrosine phosphatase superfamily"/>
    <property type="match status" value="1"/>
</dbReference>
<dbReference type="EMBL" id="HBDY01014571">
    <property type="protein sequence ID" value="CAD8248123.1"/>
    <property type="molecule type" value="Transcribed_RNA"/>
</dbReference>
<dbReference type="AlphaFoldDB" id="A0A7R9Y6A6"/>
<dbReference type="InterPro" id="IPR001279">
    <property type="entry name" value="Metallo-B-lactamas"/>
</dbReference>
<organism evidence="15">
    <name type="scientific">Micromonas pusilla</name>
    <name type="common">Picoplanktonic green alga</name>
    <name type="synonym">Chromulina pusilla</name>
    <dbReference type="NCBI Taxonomy" id="38833"/>
    <lineage>
        <taxon>Eukaryota</taxon>
        <taxon>Viridiplantae</taxon>
        <taxon>Chlorophyta</taxon>
        <taxon>Mamiellophyceae</taxon>
        <taxon>Mamiellales</taxon>
        <taxon>Mamiellaceae</taxon>
        <taxon>Micromonas</taxon>
    </lineage>
</organism>
<evidence type="ECO:0000256" key="4">
    <source>
        <dbReference type="ARBA" id="ARBA00022723"/>
    </source>
</evidence>
<dbReference type="Gene3D" id="3.60.15.10">
    <property type="entry name" value="Ribonuclease Z/Hydroxyacylglutathione hydrolase-like"/>
    <property type="match status" value="1"/>
</dbReference>
<dbReference type="SMART" id="SM00849">
    <property type="entry name" value="Lactamase_B"/>
    <property type="match status" value="1"/>
</dbReference>
<evidence type="ECO:0000256" key="10">
    <source>
        <dbReference type="ARBA" id="ARBA00023128"/>
    </source>
</evidence>
<name>A0A7R9Y6A6_MICPS</name>
<dbReference type="Pfam" id="PF00753">
    <property type="entry name" value="Lactamase_B"/>
    <property type="match status" value="1"/>
</dbReference>
<dbReference type="InterPro" id="IPR051682">
    <property type="entry name" value="Mito_Persulfide_Diox"/>
</dbReference>
<comment type="similarity">
    <text evidence="3">Belongs to the metallo-beta-lactamase superfamily. Glyoxalase II family.</text>
</comment>
<evidence type="ECO:0000313" key="15">
    <source>
        <dbReference type="EMBL" id="CAD8248123.1"/>
    </source>
</evidence>
<protein>
    <recommendedName>
        <fullName evidence="12">persulfide dioxygenase</fullName>
        <ecNumber evidence="12">1.13.11.18</ecNumber>
    </recommendedName>
    <alternativeName>
        <fullName evidence="13">Sulfur dioxygenase ETHE1</fullName>
    </alternativeName>
</protein>
<evidence type="ECO:0000256" key="2">
    <source>
        <dbReference type="ARBA" id="ARBA00004173"/>
    </source>
</evidence>
<evidence type="ECO:0000256" key="3">
    <source>
        <dbReference type="ARBA" id="ARBA00006759"/>
    </source>
</evidence>
<comment type="subcellular location">
    <subcellularLocation>
        <location evidence="2">Mitochondrion</location>
    </subcellularLocation>
</comment>
<dbReference type="CDD" id="cd07724">
    <property type="entry name" value="POD-like_MBL-fold"/>
    <property type="match status" value="1"/>
</dbReference>
<keyword evidence="7" id="KW-0007">Acetylation</keyword>
<evidence type="ECO:0000256" key="6">
    <source>
        <dbReference type="ARBA" id="ARBA00022964"/>
    </source>
</evidence>
<accession>A0A7R9Y6A6</accession>
<dbReference type="InterPro" id="IPR036866">
    <property type="entry name" value="RibonucZ/Hydroxyglut_hydro"/>
</dbReference>
<dbReference type="PANTHER" id="PTHR43084">
    <property type="entry name" value="PERSULFIDE DIOXYGENASE ETHE1"/>
    <property type="match status" value="1"/>
</dbReference>
<dbReference type="GO" id="GO:0005739">
    <property type="term" value="C:mitochondrion"/>
    <property type="evidence" value="ECO:0007669"/>
    <property type="project" value="UniProtKB-SubCell"/>
</dbReference>
<keyword evidence="6" id="KW-0223">Dioxygenase</keyword>
<evidence type="ECO:0000256" key="12">
    <source>
        <dbReference type="ARBA" id="ARBA00066686"/>
    </source>
</evidence>
<evidence type="ECO:0000256" key="7">
    <source>
        <dbReference type="ARBA" id="ARBA00022990"/>
    </source>
</evidence>
<feature type="domain" description="Metallo-beta-lactamase" evidence="14">
    <location>
        <begin position="168"/>
        <end position="327"/>
    </location>
</feature>
<dbReference type="GO" id="GO:0006749">
    <property type="term" value="P:glutathione metabolic process"/>
    <property type="evidence" value="ECO:0007669"/>
    <property type="project" value="InterPro"/>
</dbReference>
<keyword evidence="9" id="KW-0408">Iron</keyword>
<dbReference type="EC" id="1.13.11.18" evidence="12"/>
<evidence type="ECO:0000259" key="14">
    <source>
        <dbReference type="SMART" id="SM00849"/>
    </source>
</evidence>
<evidence type="ECO:0000256" key="5">
    <source>
        <dbReference type="ARBA" id="ARBA00022946"/>
    </source>
</evidence>
<keyword evidence="10" id="KW-0496">Mitochondrion</keyword>
<dbReference type="SUPFAM" id="SSF56281">
    <property type="entry name" value="Metallo-hydrolase/oxidoreductase"/>
    <property type="match status" value="1"/>
</dbReference>
<evidence type="ECO:0000256" key="11">
    <source>
        <dbReference type="ARBA" id="ARBA00050990"/>
    </source>
</evidence>
<dbReference type="GO" id="GO:0070813">
    <property type="term" value="P:hydrogen sulfide metabolic process"/>
    <property type="evidence" value="ECO:0007669"/>
    <property type="project" value="TreeGrafter"/>
</dbReference>
<evidence type="ECO:0000256" key="13">
    <source>
        <dbReference type="ARBA" id="ARBA00077964"/>
    </source>
</evidence>
<dbReference type="InterPro" id="IPR029021">
    <property type="entry name" value="Prot-tyrosine_phosphatase-like"/>
</dbReference>
<evidence type="ECO:0000256" key="9">
    <source>
        <dbReference type="ARBA" id="ARBA00023004"/>
    </source>
</evidence>
<reference evidence="15" key="1">
    <citation type="submission" date="2021-01" db="EMBL/GenBank/DDBJ databases">
        <authorList>
            <person name="Corre E."/>
            <person name="Pelletier E."/>
            <person name="Niang G."/>
            <person name="Scheremetjew M."/>
            <person name="Finn R."/>
            <person name="Kale V."/>
            <person name="Holt S."/>
            <person name="Cochrane G."/>
            <person name="Meng A."/>
            <person name="Brown T."/>
            <person name="Cohen L."/>
        </authorList>
    </citation>
    <scope>NUCLEOTIDE SEQUENCE</scope>
    <source>
        <strain evidence="15">RCC1614</strain>
    </source>
</reference>
<keyword evidence="8" id="KW-0560">Oxidoreductase</keyword>
<dbReference type="GO" id="GO:0050313">
    <property type="term" value="F:sulfur dioxygenase activity"/>
    <property type="evidence" value="ECO:0007669"/>
    <property type="project" value="UniProtKB-EC"/>
</dbReference>